<name>A0A9P7BIR5_RHIOR</name>
<reference evidence="1" key="1">
    <citation type="journal article" date="2020" name="Microb. Genom.">
        <title>Genetic diversity of clinical and environmental Mucorales isolates obtained from an investigation of mucormycosis cases among solid organ transplant recipients.</title>
        <authorList>
            <person name="Nguyen M.H."/>
            <person name="Kaul D."/>
            <person name="Muto C."/>
            <person name="Cheng S.J."/>
            <person name="Richter R.A."/>
            <person name="Bruno V.M."/>
            <person name="Liu G."/>
            <person name="Beyhan S."/>
            <person name="Sundermann A.J."/>
            <person name="Mounaud S."/>
            <person name="Pasculle A.W."/>
            <person name="Nierman W.C."/>
            <person name="Driscoll E."/>
            <person name="Cumbie R."/>
            <person name="Clancy C.J."/>
            <person name="Dupont C.L."/>
        </authorList>
    </citation>
    <scope>NUCLEOTIDE SEQUENCE</scope>
    <source>
        <strain evidence="1">GL11</strain>
    </source>
</reference>
<evidence type="ECO:0000313" key="2">
    <source>
        <dbReference type="Proteomes" id="UP000716291"/>
    </source>
</evidence>
<proteinExistence type="predicted"/>
<dbReference type="Proteomes" id="UP000716291">
    <property type="component" value="Unassembled WGS sequence"/>
</dbReference>
<accession>A0A9P7BIR5</accession>
<comment type="caution">
    <text evidence="1">The sequence shown here is derived from an EMBL/GenBank/DDBJ whole genome shotgun (WGS) entry which is preliminary data.</text>
</comment>
<protein>
    <submittedName>
        <fullName evidence="1">Uncharacterized protein</fullName>
    </submittedName>
</protein>
<sequence>MVRVAVEDALDADHARVLARLGGFAADDARCLAHLRCGDDGCGGRGQQQAAEQRGAAIHDPCTPLSMVGPGAAAVRAGASIGKQ</sequence>
<gene>
    <name evidence="1" type="ORF">G6F64_015347</name>
</gene>
<organism evidence="1 2">
    <name type="scientific">Rhizopus oryzae</name>
    <name type="common">Mucormycosis agent</name>
    <name type="synonym">Rhizopus arrhizus var. delemar</name>
    <dbReference type="NCBI Taxonomy" id="64495"/>
    <lineage>
        <taxon>Eukaryota</taxon>
        <taxon>Fungi</taxon>
        <taxon>Fungi incertae sedis</taxon>
        <taxon>Mucoromycota</taxon>
        <taxon>Mucoromycotina</taxon>
        <taxon>Mucoromycetes</taxon>
        <taxon>Mucorales</taxon>
        <taxon>Mucorineae</taxon>
        <taxon>Rhizopodaceae</taxon>
        <taxon>Rhizopus</taxon>
    </lineage>
</organism>
<keyword evidence="2" id="KW-1185">Reference proteome</keyword>
<dbReference type="EMBL" id="JAANQT010012931">
    <property type="protein sequence ID" value="KAG1273469.1"/>
    <property type="molecule type" value="Genomic_DNA"/>
</dbReference>
<evidence type="ECO:0000313" key="1">
    <source>
        <dbReference type="EMBL" id="KAG1273469.1"/>
    </source>
</evidence>
<dbReference type="AlphaFoldDB" id="A0A9P7BIR5"/>